<dbReference type="EMBL" id="FXWJ01000003">
    <property type="protein sequence ID" value="SMQ71240.1"/>
    <property type="molecule type" value="Genomic_DNA"/>
</dbReference>
<dbReference type="InterPro" id="IPR029039">
    <property type="entry name" value="Flavoprotein-like_sf"/>
</dbReference>
<protein>
    <submittedName>
        <fullName evidence="4">NADPH-quinone reductase (Modulator of drug activity B)</fullName>
    </submittedName>
</protein>
<accession>A0ABY1RG62</accession>
<keyword evidence="2" id="KW-0560">Oxidoreductase</keyword>
<dbReference type="PANTHER" id="PTHR10204">
    <property type="entry name" value="NAD P H OXIDOREDUCTASE-RELATED"/>
    <property type="match status" value="1"/>
</dbReference>
<comment type="similarity">
    <text evidence="1">Belongs to the NAD(P)H dehydrogenase (quinone) family.</text>
</comment>
<dbReference type="Proteomes" id="UP000194464">
    <property type="component" value="Unassembled WGS sequence"/>
</dbReference>
<dbReference type="InterPro" id="IPR003680">
    <property type="entry name" value="Flavodoxin_fold"/>
</dbReference>
<name>A0ABY1RG62_9MICO</name>
<dbReference type="RefSeq" id="WP_086474263.1">
    <property type="nucleotide sequence ID" value="NZ_FXWJ01000003.1"/>
</dbReference>
<dbReference type="SUPFAM" id="SSF52218">
    <property type="entry name" value="Flavoproteins"/>
    <property type="match status" value="1"/>
</dbReference>
<gene>
    <name evidence="4" type="ORF">SAMN06295909_2504</name>
</gene>
<evidence type="ECO:0000259" key="3">
    <source>
        <dbReference type="Pfam" id="PF02525"/>
    </source>
</evidence>
<organism evidence="4 5">
    <name type="scientific">Plantibacter elymi</name>
    <name type="common">nom. nud.</name>
    <dbReference type="NCBI Taxonomy" id="199708"/>
    <lineage>
        <taxon>Bacteria</taxon>
        <taxon>Bacillati</taxon>
        <taxon>Actinomycetota</taxon>
        <taxon>Actinomycetes</taxon>
        <taxon>Micrococcales</taxon>
        <taxon>Microbacteriaceae</taxon>
        <taxon>Plantibacter</taxon>
    </lineage>
</organism>
<dbReference type="PANTHER" id="PTHR10204:SF34">
    <property type="entry name" value="NAD(P)H DEHYDROGENASE [QUINONE] 1 ISOFORM 1"/>
    <property type="match status" value="1"/>
</dbReference>
<evidence type="ECO:0000256" key="2">
    <source>
        <dbReference type="ARBA" id="ARBA00023002"/>
    </source>
</evidence>
<proteinExistence type="inferred from homology"/>
<reference evidence="4 5" key="1">
    <citation type="submission" date="2017-04" db="EMBL/GenBank/DDBJ databases">
        <authorList>
            <person name="Varghese N."/>
            <person name="Submissions S."/>
        </authorList>
    </citation>
    <scope>NUCLEOTIDE SEQUENCE [LARGE SCALE GENOMIC DNA]</scope>
    <source>
        <strain evidence="4 5">VKM Ac-1784</strain>
    </source>
</reference>
<dbReference type="Pfam" id="PF02525">
    <property type="entry name" value="Flavodoxin_2"/>
    <property type="match status" value="1"/>
</dbReference>
<evidence type="ECO:0000256" key="1">
    <source>
        <dbReference type="ARBA" id="ARBA00006252"/>
    </source>
</evidence>
<dbReference type="InterPro" id="IPR051545">
    <property type="entry name" value="NAD(P)H_dehydrogenase_qn"/>
</dbReference>
<evidence type="ECO:0000313" key="5">
    <source>
        <dbReference type="Proteomes" id="UP000194464"/>
    </source>
</evidence>
<sequence>MRVLIVFDHPYTRRASENVPHRRSFTAALTAATERGLRTAGHEVDAIDLHEDGFNPVMSAQDLSAWRTKRAIDPQVLDYQQRVLAADHIIFAFPIWWEAMPALTKGFFDRVLTKGIVYDEPKPGQPFVNNLPRLAGVTLITVMSTPAPIYRWWFGNPLTKIAFRGTFRKIGVRNLTWINHSGVSDRSDRQRRDMLRTIEERFARFH</sequence>
<evidence type="ECO:0000313" key="4">
    <source>
        <dbReference type="EMBL" id="SMQ71240.1"/>
    </source>
</evidence>
<dbReference type="Gene3D" id="3.40.50.360">
    <property type="match status" value="1"/>
</dbReference>
<keyword evidence="5" id="KW-1185">Reference proteome</keyword>
<feature type="domain" description="Flavodoxin-like fold" evidence="3">
    <location>
        <begin position="1"/>
        <end position="200"/>
    </location>
</feature>
<comment type="caution">
    <text evidence="4">The sequence shown here is derived from an EMBL/GenBank/DDBJ whole genome shotgun (WGS) entry which is preliminary data.</text>
</comment>